<gene>
    <name evidence="4" type="primary">Dwil\GK20449</name>
    <name evidence="4" type="ORF">Dwil_GK20449</name>
</gene>
<protein>
    <recommendedName>
        <fullName evidence="2">Cell cycle checkpoint control protein</fullName>
    </recommendedName>
</protein>
<dbReference type="HOGENOM" id="CLU_049242_1_0_1"/>
<evidence type="ECO:0000256" key="2">
    <source>
        <dbReference type="PIRNR" id="PIRNR009303"/>
    </source>
</evidence>
<feature type="compositionally biased region" description="Polar residues" evidence="3">
    <location>
        <begin position="432"/>
        <end position="457"/>
    </location>
</feature>
<dbReference type="InterPro" id="IPR026584">
    <property type="entry name" value="Rad9"/>
</dbReference>
<evidence type="ECO:0000256" key="1">
    <source>
        <dbReference type="ARBA" id="ARBA00008494"/>
    </source>
</evidence>
<dbReference type="SMR" id="B4N4U8"/>
<dbReference type="InterPro" id="IPR046938">
    <property type="entry name" value="DNA_clamp_sf"/>
</dbReference>
<dbReference type="STRING" id="7260.B4N4U8"/>
<dbReference type="Gene3D" id="3.70.10.10">
    <property type="match status" value="1"/>
</dbReference>
<feature type="compositionally biased region" description="Acidic residues" evidence="3">
    <location>
        <begin position="404"/>
        <end position="413"/>
    </location>
</feature>
<proteinExistence type="inferred from homology"/>
<dbReference type="GO" id="GO:0006281">
    <property type="term" value="P:DNA repair"/>
    <property type="evidence" value="ECO:0007669"/>
    <property type="project" value="UniProtKB-UniRule"/>
</dbReference>
<accession>B4N4U8</accession>
<comment type="similarity">
    <text evidence="1 2">Belongs to the rad9 family.</text>
</comment>
<dbReference type="EMBL" id="CH964101">
    <property type="protein sequence ID" value="EDW79387.1"/>
    <property type="molecule type" value="Genomic_DNA"/>
</dbReference>
<keyword evidence="5" id="KW-1185">Reference proteome</keyword>
<dbReference type="Pfam" id="PF04139">
    <property type="entry name" value="Rad9"/>
    <property type="match status" value="1"/>
</dbReference>
<evidence type="ECO:0000313" key="4">
    <source>
        <dbReference type="EMBL" id="EDW79387.1"/>
    </source>
</evidence>
<sequence>MKCTLEGNNAKVIAKAIQSLSKVGKELYIEADQQGLQLRAINATHSAVGSISFQRCMFETYNLPSSQYCYCKISMKVCLATFRNMKQVEHCEMSIVENHTKLQVKLRCKLETMKQALIAIIDDQNINAAVSKEASPNVIRGDFKLFMEISNNFNTNEEELTLEVDSNSLAAKNYIEGARVSDRFMRSQLKLKSSEFDQYLVTKNTVITFCIREFRAFLLFAETLNAPLNLEFNEAGDPFLLKINKHQEIECILIMSTLSPDDVSFSEDNCQRELTVDETPDSQQVVSKKRKNSQPIEANAPEKRRVEPDDSLMESNSSLSNSLFQFRPSEPPSVEAVRQLADVDTLMVIPDEADEEALMLAAADAAMATQMPKTNPNPSVPSSTEVCFYNTEDTTIVDQQQHLEEEEDDEEESIPQSPEREQRKIRTIFSRCFQSTYVPREPSPNSQVYVPNSDTED</sequence>
<dbReference type="CDD" id="cd00577">
    <property type="entry name" value="PCNA"/>
    <property type="match status" value="1"/>
</dbReference>
<dbReference type="AlphaFoldDB" id="B4N4U8"/>
<organism evidence="5">
    <name type="scientific">Drosophila willistoni</name>
    <name type="common">Fruit fly</name>
    <dbReference type="NCBI Taxonomy" id="7260"/>
    <lineage>
        <taxon>Eukaryota</taxon>
        <taxon>Metazoa</taxon>
        <taxon>Ecdysozoa</taxon>
        <taxon>Arthropoda</taxon>
        <taxon>Hexapoda</taxon>
        <taxon>Insecta</taxon>
        <taxon>Pterygota</taxon>
        <taxon>Neoptera</taxon>
        <taxon>Endopterygota</taxon>
        <taxon>Diptera</taxon>
        <taxon>Brachycera</taxon>
        <taxon>Muscomorpha</taxon>
        <taxon>Ephydroidea</taxon>
        <taxon>Drosophilidae</taxon>
        <taxon>Drosophila</taxon>
        <taxon>Sophophora</taxon>
    </lineage>
</organism>
<dbReference type="PIRSF" id="PIRSF009303">
    <property type="entry name" value="Cell_cycle_RAD9"/>
    <property type="match status" value="1"/>
</dbReference>
<evidence type="ECO:0000313" key="5">
    <source>
        <dbReference type="Proteomes" id="UP000007798"/>
    </source>
</evidence>
<dbReference type="PANTHER" id="PTHR15237">
    <property type="entry name" value="DNA REPAIR PROTEIN RAD9"/>
    <property type="match status" value="1"/>
</dbReference>
<dbReference type="OMA" id="FEVFDMP"/>
<dbReference type="SUPFAM" id="SSF55979">
    <property type="entry name" value="DNA clamp"/>
    <property type="match status" value="1"/>
</dbReference>
<feature type="region of interest" description="Disordered" evidence="3">
    <location>
        <begin position="276"/>
        <end position="319"/>
    </location>
</feature>
<reference evidence="4 5" key="1">
    <citation type="journal article" date="2007" name="Nature">
        <title>Evolution of genes and genomes on the Drosophila phylogeny.</title>
        <authorList>
            <consortium name="Drosophila 12 Genomes Consortium"/>
            <person name="Clark A.G."/>
            <person name="Eisen M.B."/>
            <person name="Smith D.R."/>
            <person name="Bergman C.M."/>
            <person name="Oliver B."/>
            <person name="Markow T.A."/>
            <person name="Kaufman T.C."/>
            <person name="Kellis M."/>
            <person name="Gelbart W."/>
            <person name="Iyer V.N."/>
            <person name="Pollard D.A."/>
            <person name="Sackton T.B."/>
            <person name="Larracuente A.M."/>
            <person name="Singh N.D."/>
            <person name="Abad J.P."/>
            <person name="Abt D.N."/>
            <person name="Adryan B."/>
            <person name="Aguade M."/>
            <person name="Akashi H."/>
            <person name="Anderson W.W."/>
            <person name="Aquadro C.F."/>
            <person name="Ardell D.H."/>
            <person name="Arguello R."/>
            <person name="Artieri C.G."/>
            <person name="Barbash D.A."/>
            <person name="Barker D."/>
            <person name="Barsanti P."/>
            <person name="Batterham P."/>
            <person name="Batzoglou S."/>
            <person name="Begun D."/>
            <person name="Bhutkar A."/>
            <person name="Blanco E."/>
            <person name="Bosak S.A."/>
            <person name="Bradley R.K."/>
            <person name="Brand A.D."/>
            <person name="Brent M.R."/>
            <person name="Brooks A.N."/>
            <person name="Brown R.H."/>
            <person name="Butlin R.K."/>
            <person name="Caggese C."/>
            <person name="Calvi B.R."/>
            <person name="Bernardo de Carvalho A."/>
            <person name="Caspi A."/>
            <person name="Castrezana S."/>
            <person name="Celniker S.E."/>
            <person name="Chang J.L."/>
            <person name="Chapple C."/>
            <person name="Chatterji S."/>
            <person name="Chinwalla A."/>
            <person name="Civetta A."/>
            <person name="Clifton S.W."/>
            <person name="Comeron J.M."/>
            <person name="Costello J.C."/>
            <person name="Coyne J.A."/>
            <person name="Daub J."/>
            <person name="David R.G."/>
            <person name="Delcher A.L."/>
            <person name="Delehaunty K."/>
            <person name="Do C.B."/>
            <person name="Ebling H."/>
            <person name="Edwards K."/>
            <person name="Eickbush T."/>
            <person name="Evans J.D."/>
            <person name="Filipski A."/>
            <person name="Findeiss S."/>
            <person name="Freyhult E."/>
            <person name="Fulton L."/>
            <person name="Fulton R."/>
            <person name="Garcia A.C."/>
            <person name="Gardiner A."/>
            <person name="Garfield D.A."/>
            <person name="Garvin B.E."/>
            <person name="Gibson G."/>
            <person name="Gilbert D."/>
            <person name="Gnerre S."/>
            <person name="Godfrey J."/>
            <person name="Good R."/>
            <person name="Gotea V."/>
            <person name="Gravely B."/>
            <person name="Greenberg A.J."/>
            <person name="Griffiths-Jones S."/>
            <person name="Gross S."/>
            <person name="Guigo R."/>
            <person name="Gustafson E.A."/>
            <person name="Haerty W."/>
            <person name="Hahn M.W."/>
            <person name="Halligan D.L."/>
            <person name="Halpern A.L."/>
            <person name="Halter G.M."/>
            <person name="Han M.V."/>
            <person name="Heger A."/>
            <person name="Hillier L."/>
            <person name="Hinrichs A.S."/>
            <person name="Holmes I."/>
            <person name="Hoskins R.A."/>
            <person name="Hubisz M.J."/>
            <person name="Hultmark D."/>
            <person name="Huntley M.A."/>
            <person name="Jaffe D.B."/>
            <person name="Jagadeeshan S."/>
            <person name="Jeck W.R."/>
            <person name="Johnson J."/>
            <person name="Jones C.D."/>
            <person name="Jordan W.C."/>
            <person name="Karpen G.H."/>
            <person name="Kataoka E."/>
            <person name="Keightley P.D."/>
            <person name="Kheradpour P."/>
            <person name="Kirkness E.F."/>
            <person name="Koerich L.B."/>
            <person name="Kristiansen K."/>
            <person name="Kudrna D."/>
            <person name="Kulathinal R.J."/>
            <person name="Kumar S."/>
            <person name="Kwok R."/>
            <person name="Lander E."/>
            <person name="Langley C.H."/>
            <person name="Lapoint R."/>
            <person name="Lazzaro B.P."/>
            <person name="Lee S.J."/>
            <person name="Levesque L."/>
            <person name="Li R."/>
            <person name="Lin C.F."/>
            <person name="Lin M.F."/>
            <person name="Lindblad-Toh K."/>
            <person name="Llopart A."/>
            <person name="Long M."/>
            <person name="Low L."/>
            <person name="Lozovsky E."/>
            <person name="Lu J."/>
            <person name="Luo M."/>
            <person name="Machado C.A."/>
            <person name="Makalowski W."/>
            <person name="Marzo M."/>
            <person name="Matsuda M."/>
            <person name="Matzkin L."/>
            <person name="McAllister B."/>
            <person name="McBride C.S."/>
            <person name="McKernan B."/>
            <person name="McKernan K."/>
            <person name="Mendez-Lago M."/>
            <person name="Minx P."/>
            <person name="Mollenhauer M.U."/>
            <person name="Montooth K."/>
            <person name="Mount S.M."/>
            <person name="Mu X."/>
            <person name="Myers E."/>
            <person name="Negre B."/>
            <person name="Newfeld S."/>
            <person name="Nielsen R."/>
            <person name="Noor M.A."/>
            <person name="O'Grady P."/>
            <person name="Pachter L."/>
            <person name="Papaceit M."/>
            <person name="Parisi M.J."/>
            <person name="Parisi M."/>
            <person name="Parts L."/>
            <person name="Pedersen J.S."/>
            <person name="Pesole G."/>
            <person name="Phillippy A.M."/>
            <person name="Ponting C.P."/>
            <person name="Pop M."/>
            <person name="Porcelli D."/>
            <person name="Powell J.R."/>
            <person name="Prohaska S."/>
            <person name="Pruitt K."/>
            <person name="Puig M."/>
            <person name="Quesneville H."/>
            <person name="Ram K.R."/>
            <person name="Rand D."/>
            <person name="Rasmussen M.D."/>
            <person name="Reed L.K."/>
            <person name="Reenan R."/>
            <person name="Reily A."/>
            <person name="Remington K.A."/>
            <person name="Rieger T.T."/>
            <person name="Ritchie M.G."/>
            <person name="Robin C."/>
            <person name="Rogers Y.H."/>
            <person name="Rohde C."/>
            <person name="Rozas J."/>
            <person name="Rubenfield M.J."/>
            <person name="Ruiz A."/>
            <person name="Russo S."/>
            <person name="Salzberg S.L."/>
            <person name="Sanchez-Gracia A."/>
            <person name="Saranga D.J."/>
            <person name="Sato H."/>
            <person name="Schaeffer S.W."/>
            <person name="Schatz M.C."/>
            <person name="Schlenke T."/>
            <person name="Schwartz R."/>
            <person name="Segarra C."/>
            <person name="Singh R.S."/>
            <person name="Sirot L."/>
            <person name="Sirota M."/>
            <person name="Sisneros N.B."/>
            <person name="Smith C.D."/>
            <person name="Smith T.F."/>
            <person name="Spieth J."/>
            <person name="Stage D.E."/>
            <person name="Stark A."/>
            <person name="Stephan W."/>
            <person name="Strausberg R.L."/>
            <person name="Strempel S."/>
            <person name="Sturgill D."/>
            <person name="Sutton G."/>
            <person name="Sutton G.G."/>
            <person name="Tao W."/>
            <person name="Teichmann S."/>
            <person name="Tobari Y.N."/>
            <person name="Tomimura Y."/>
            <person name="Tsolas J.M."/>
            <person name="Valente V.L."/>
            <person name="Venter E."/>
            <person name="Venter J.C."/>
            <person name="Vicario S."/>
            <person name="Vieira F.G."/>
            <person name="Vilella A.J."/>
            <person name="Villasante A."/>
            <person name="Walenz B."/>
            <person name="Wang J."/>
            <person name="Wasserman M."/>
            <person name="Watts T."/>
            <person name="Wilson D."/>
            <person name="Wilson R.K."/>
            <person name="Wing R.A."/>
            <person name="Wolfner M.F."/>
            <person name="Wong A."/>
            <person name="Wong G.K."/>
            <person name="Wu C.I."/>
            <person name="Wu G."/>
            <person name="Yamamoto D."/>
            <person name="Yang H.P."/>
            <person name="Yang S.P."/>
            <person name="Yorke J.A."/>
            <person name="Yoshida K."/>
            <person name="Zdobnov E."/>
            <person name="Zhang P."/>
            <person name="Zhang Y."/>
            <person name="Zimin A.V."/>
            <person name="Baldwin J."/>
            <person name="Abdouelleil A."/>
            <person name="Abdulkadir J."/>
            <person name="Abebe A."/>
            <person name="Abera B."/>
            <person name="Abreu J."/>
            <person name="Acer S.C."/>
            <person name="Aftuck L."/>
            <person name="Alexander A."/>
            <person name="An P."/>
            <person name="Anderson E."/>
            <person name="Anderson S."/>
            <person name="Arachi H."/>
            <person name="Azer M."/>
            <person name="Bachantsang P."/>
            <person name="Barry A."/>
            <person name="Bayul T."/>
            <person name="Berlin A."/>
            <person name="Bessette D."/>
            <person name="Bloom T."/>
            <person name="Blye J."/>
            <person name="Boguslavskiy L."/>
            <person name="Bonnet C."/>
            <person name="Boukhgalter B."/>
            <person name="Bourzgui I."/>
            <person name="Brown A."/>
            <person name="Cahill P."/>
            <person name="Channer S."/>
            <person name="Cheshatsang Y."/>
            <person name="Chuda L."/>
            <person name="Citroen M."/>
            <person name="Collymore A."/>
            <person name="Cooke P."/>
            <person name="Costello M."/>
            <person name="D'Aco K."/>
            <person name="Daza R."/>
            <person name="De Haan G."/>
            <person name="DeGray S."/>
            <person name="DeMaso C."/>
            <person name="Dhargay N."/>
            <person name="Dooley K."/>
            <person name="Dooley E."/>
            <person name="Doricent M."/>
            <person name="Dorje P."/>
            <person name="Dorjee K."/>
            <person name="Dupes A."/>
            <person name="Elong R."/>
            <person name="Falk J."/>
            <person name="Farina A."/>
            <person name="Faro S."/>
            <person name="Ferguson D."/>
            <person name="Fisher S."/>
            <person name="Foley C.D."/>
            <person name="Franke A."/>
            <person name="Friedrich D."/>
            <person name="Gadbois L."/>
            <person name="Gearin G."/>
            <person name="Gearin C.R."/>
            <person name="Giannoukos G."/>
            <person name="Goode T."/>
            <person name="Graham J."/>
            <person name="Grandbois E."/>
            <person name="Grewal S."/>
            <person name="Gyaltsen K."/>
            <person name="Hafez N."/>
            <person name="Hagos B."/>
            <person name="Hall J."/>
            <person name="Henson C."/>
            <person name="Hollinger A."/>
            <person name="Honan T."/>
            <person name="Huard M.D."/>
            <person name="Hughes L."/>
            <person name="Hurhula B."/>
            <person name="Husby M.E."/>
            <person name="Kamat A."/>
            <person name="Kanga B."/>
            <person name="Kashin S."/>
            <person name="Khazanovich D."/>
            <person name="Kisner P."/>
            <person name="Lance K."/>
            <person name="Lara M."/>
            <person name="Lee W."/>
            <person name="Lennon N."/>
            <person name="Letendre F."/>
            <person name="LeVine R."/>
            <person name="Lipovsky A."/>
            <person name="Liu X."/>
            <person name="Liu J."/>
            <person name="Liu S."/>
            <person name="Lokyitsang T."/>
            <person name="Lokyitsang Y."/>
            <person name="Lubonja R."/>
            <person name="Lui A."/>
            <person name="MacDonald P."/>
            <person name="Magnisalis V."/>
            <person name="Maru K."/>
            <person name="Matthews C."/>
            <person name="McCusker W."/>
            <person name="McDonough S."/>
            <person name="Mehta T."/>
            <person name="Meldrim J."/>
            <person name="Meneus L."/>
            <person name="Mihai O."/>
            <person name="Mihalev A."/>
            <person name="Mihova T."/>
            <person name="Mittelman R."/>
            <person name="Mlenga V."/>
            <person name="Montmayeur A."/>
            <person name="Mulrain L."/>
            <person name="Navidi A."/>
            <person name="Naylor J."/>
            <person name="Negash T."/>
            <person name="Nguyen T."/>
            <person name="Nguyen N."/>
            <person name="Nicol R."/>
            <person name="Norbu C."/>
            <person name="Norbu N."/>
            <person name="Novod N."/>
            <person name="O'Neill B."/>
            <person name="Osman S."/>
            <person name="Markiewicz E."/>
            <person name="Oyono O.L."/>
            <person name="Patti C."/>
            <person name="Phunkhang P."/>
            <person name="Pierre F."/>
            <person name="Priest M."/>
            <person name="Raghuraman S."/>
            <person name="Rege F."/>
            <person name="Reyes R."/>
            <person name="Rise C."/>
            <person name="Rogov P."/>
            <person name="Ross K."/>
            <person name="Ryan E."/>
            <person name="Settipalli S."/>
            <person name="Shea T."/>
            <person name="Sherpa N."/>
            <person name="Shi L."/>
            <person name="Shih D."/>
            <person name="Sparrow T."/>
            <person name="Spaulding J."/>
            <person name="Stalker J."/>
            <person name="Stange-Thomann N."/>
            <person name="Stavropoulos S."/>
            <person name="Stone C."/>
            <person name="Strader C."/>
            <person name="Tesfaye S."/>
            <person name="Thomson T."/>
            <person name="Thoulutsang Y."/>
            <person name="Thoulutsang D."/>
            <person name="Topham K."/>
            <person name="Topping I."/>
            <person name="Tsamla T."/>
            <person name="Vassiliev H."/>
            <person name="Vo A."/>
            <person name="Wangchuk T."/>
            <person name="Wangdi T."/>
            <person name="Weiand M."/>
            <person name="Wilkinson J."/>
            <person name="Wilson A."/>
            <person name="Yadav S."/>
            <person name="Young G."/>
            <person name="Yu Q."/>
            <person name="Zembek L."/>
            <person name="Zhong D."/>
            <person name="Zimmer A."/>
            <person name="Zwirko Z."/>
            <person name="Jaffe D.B."/>
            <person name="Alvarez P."/>
            <person name="Brockman W."/>
            <person name="Butler J."/>
            <person name="Chin C."/>
            <person name="Gnerre S."/>
            <person name="Grabherr M."/>
            <person name="Kleber M."/>
            <person name="Mauceli E."/>
            <person name="MacCallum I."/>
        </authorList>
    </citation>
    <scope>NUCLEOTIDE SEQUENCE [LARGE SCALE GENOMIC DNA]</scope>
    <source>
        <strain evidence="5">Tucson 14030-0811.24</strain>
    </source>
</reference>
<dbReference type="eggNOG" id="KOG2810">
    <property type="taxonomic scope" value="Eukaryota"/>
</dbReference>
<dbReference type="InParanoid" id="B4N4U8"/>
<dbReference type="KEGG" id="dwi:6645933"/>
<evidence type="ECO:0000256" key="3">
    <source>
        <dbReference type="SAM" id="MobiDB-lite"/>
    </source>
</evidence>
<dbReference type="GO" id="GO:0071479">
    <property type="term" value="P:cellular response to ionizing radiation"/>
    <property type="evidence" value="ECO:0007669"/>
    <property type="project" value="TreeGrafter"/>
</dbReference>
<feature type="region of interest" description="Disordered" evidence="3">
    <location>
        <begin position="400"/>
        <end position="457"/>
    </location>
</feature>
<dbReference type="InterPro" id="IPR007268">
    <property type="entry name" value="Rad9/Ddc1"/>
</dbReference>
<dbReference type="PhylomeDB" id="B4N4U8"/>
<dbReference type="GO" id="GO:0031573">
    <property type="term" value="P:mitotic intra-S DNA damage checkpoint signaling"/>
    <property type="evidence" value="ECO:0007669"/>
    <property type="project" value="TreeGrafter"/>
</dbReference>
<dbReference type="GO" id="GO:0030896">
    <property type="term" value="C:checkpoint clamp complex"/>
    <property type="evidence" value="ECO:0007669"/>
    <property type="project" value="UniProtKB-UniRule"/>
</dbReference>
<dbReference type="Proteomes" id="UP000007798">
    <property type="component" value="Unassembled WGS sequence"/>
</dbReference>
<dbReference type="FunCoup" id="B4N4U8">
    <property type="interactions" value="1155"/>
</dbReference>
<dbReference type="OrthoDB" id="60092at2759"/>
<dbReference type="GO" id="GO:0000076">
    <property type="term" value="P:DNA replication checkpoint signaling"/>
    <property type="evidence" value="ECO:0007669"/>
    <property type="project" value="TreeGrafter"/>
</dbReference>
<name>B4N4U8_DROWI</name>
<dbReference type="PANTHER" id="PTHR15237:SF0">
    <property type="entry name" value="CELL CYCLE CHECKPOINT CONTROL PROTEIN"/>
    <property type="match status" value="1"/>
</dbReference>